<dbReference type="GO" id="GO:0005886">
    <property type="term" value="C:plasma membrane"/>
    <property type="evidence" value="ECO:0007669"/>
    <property type="project" value="UniProtKB-SubCell"/>
</dbReference>
<sequence length="153" mass="16906">MELPHFILKTSLAIVAGLLIGLERELRGKHAGLKTHALVALGASIFIILSLQFQDEKYTDITRVLGQVIIGIGFIGAGTIMKKGKDVEGLTTAATIWCSAGVGCLSGFGYYKEMAFITGVIIILNFTFSLIEKRIIDDRNKKHKKKQKYYEED</sequence>
<dbReference type="Proteomes" id="UP000241507">
    <property type="component" value="Chromosome"/>
</dbReference>
<feature type="transmembrane region" description="Helical" evidence="7">
    <location>
        <begin position="117"/>
        <end position="136"/>
    </location>
</feature>
<dbReference type="EMBL" id="CP028136">
    <property type="protein sequence ID" value="AVR44517.1"/>
    <property type="molecule type" value="Genomic_DNA"/>
</dbReference>
<dbReference type="InterPro" id="IPR049177">
    <property type="entry name" value="MgtC_SapB_SrpB_YhiD_N"/>
</dbReference>
<accession>A0A2R3Z2P2</accession>
<dbReference type="InterPro" id="IPR003416">
    <property type="entry name" value="MgtC/SapB/SrpB/YhiD_fam"/>
</dbReference>
<evidence type="ECO:0000313" key="9">
    <source>
        <dbReference type="EMBL" id="AVR44517.1"/>
    </source>
</evidence>
<feature type="transmembrane region" description="Helical" evidence="7">
    <location>
        <begin position="6"/>
        <end position="23"/>
    </location>
</feature>
<organism evidence="9 10">
    <name type="scientific">Christiangramia fulva</name>
    <dbReference type="NCBI Taxonomy" id="2126553"/>
    <lineage>
        <taxon>Bacteria</taxon>
        <taxon>Pseudomonadati</taxon>
        <taxon>Bacteroidota</taxon>
        <taxon>Flavobacteriia</taxon>
        <taxon>Flavobacteriales</taxon>
        <taxon>Flavobacteriaceae</taxon>
        <taxon>Christiangramia</taxon>
    </lineage>
</organism>
<evidence type="ECO:0000259" key="8">
    <source>
        <dbReference type="Pfam" id="PF02308"/>
    </source>
</evidence>
<keyword evidence="3" id="KW-1003">Cell membrane</keyword>
<dbReference type="PANTHER" id="PTHR33778">
    <property type="entry name" value="PROTEIN MGTC"/>
    <property type="match status" value="1"/>
</dbReference>
<evidence type="ECO:0000256" key="5">
    <source>
        <dbReference type="ARBA" id="ARBA00022989"/>
    </source>
</evidence>
<comment type="similarity">
    <text evidence="2">Belongs to the MgtC/SapB family.</text>
</comment>
<evidence type="ECO:0000256" key="1">
    <source>
        <dbReference type="ARBA" id="ARBA00004651"/>
    </source>
</evidence>
<keyword evidence="6 7" id="KW-0472">Membrane</keyword>
<keyword evidence="4 7" id="KW-0812">Transmembrane</keyword>
<keyword evidence="5 7" id="KW-1133">Transmembrane helix</keyword>
<gene>
    <name evidence="9" type="ORF">C7S20_04145</name>
</gene>
<dbReference type="PRINTS" id="PR01837">
    <property type="entry name" value="MGTCSAPBPROT"/>
</dbReference>
<feature type="domain" description="MgtC/SapB/SrpB/YhiD N-terminal" evidence="8">
    <location>
        <begin position="12"/>
        <end position="133"/>
    </location>
</feature>
<name>A0A2R3Z2P2_9FLAO</name>
<comment type="subcellular location">
    <subcellularLocation>
        <location evidence="1">Cell membrane</location>
        <topology evidence="1">Multi-pass membrane protein</topology>
    </subcellularLocation>
</comment>
<dbReference type="AlphaFoldDB" id="A0A2R3Z2P2"/>
<feature type="transmembrane region" description="Helical" evidence="7">
    <location>
        <begin position="35"/>
        <end position="52"/>
    </location>
</feature>
<dbReference type="RefSeq" id="WP_107011295.1">
    <property type="nucleotide sequence ID" value="NZ_CP028136.1"/>
</dbReference>
<evidence type="ECO:0000313" key="10">
    <source>
        <dbReference type="Proteomes" id="UP000241507"/>
    </source>
</evidence>
<protein>
    <submittedName>
        <fullName evidence="9">Magnesium transporter MgtC</fullName>
    </submittedName>
</protein>
<evidence type="ECO:0000256" key="2">
    <source>
        <dbReference type="ARBA" id="ARBA00009298"/>
    </source>
</evidence>
<feature type="transmembrane region" description="Helical" evidence="7">
    <location>
        <begin position="93"/>
        <end position="111"/>
    </location>
</feature>
<dbReference type="Pfam" id="PF02308">
    <property type="entry name" value="MgtC"/>
    <property type="match status" value="1"/>
</dbReference>
<evidence type="ECO:0000256" key="4">
    <source>
        <dbReference type="ARBA" id="ARBA00022692"/>
    </source>
</evidence>
<proteinExistence type="inferred from homology"/>
<feature type="transmembrane region" description="Helical" evidence="7">
    <location>
        <begin position="64"/>
        <end position="81"/>
    </location>
</feature>
<dbReference type="OrthoDB" id="9811198at2"/>
<reference evidence="10" key="1">
    <citation type="submission" date="2018-03" db="EMBL/GenBank/DDBJ databases">
        <title>Gramella fulva sp. nov., isolated from a dry surface of tidal flat.</title>
        <authorList>
            <person name="Hwang S.H."/>
            <person name="Hwang W.M."/>
            <person name="Kang K."/>
            <person name="Ahn T.-Y."/>
        </authorList>
    </citation>
    <scope>NUCLEOTIDE SEQUENCE [LARGE SCALE GENOMIC DNA]</scope>
    <source>
        <strain evidence="10">SH35</strain>
    </source>
</reference>
<evidence type="ECO:0000256" key="6">
    <source>
        <dbReference type="ARBA" id="ARBA00023136"/>
    </source>
</evidence>
<evidence type="ECO:0000256" key="3">
    <source>
        <dbReference type="ARBA" id="ARBA00022475"/>
    </source>
</evidence>
<dbReference type="KEGG" id="grs:C7S20_04145"/>
<keyword evidence="10" id="KW-1185">Reference proteome</keyword>
<evidence type="ECO:0000256" key="7">
    <source>
        <dbReference type="SAM" id="Phobius"/>
    </source>
</evidence>
<dbReference type="PANTHER" id="PTHR33778:SF1">
    <property type="entry name" value="MAGNESIUM TRANSPORTER YHID-RELATED"/>
    <property type="match status" value="1"/>
</dbReference>